<evidence type="ECO:0008006" key="4">
    <source>
        <dbReference type="Google" id="ProtNLM"/>
    </source>
</evidence>
<dbReference type="EMBL" id="WELI01000002">
    <property type="protein sequence ID" value="KAB7732250.1"/>
    <property type="molecule type" value="Genomic_DNA"/>
</dbReference>
<feature type="chain" id="PRO_5029895999" description="Outer membrane beta-barrel protein" evidence="1">
    <location>
        <begin position="20"/>
        <end position="274"/>
    </location>
</feature>
<reference evidence="2 3" key="1">
    <citation type="submission" date="2019-10" db="EMBL/GenBank/DDBJ databases">
        <title>Rudanella paleaurantiibacter sp. nov., isolated from sludge.</title>
        <authorList>
            <person name="Xu S.Q."/>
        </authorList>
    </citation>
    <scope>NUCLEOTIDE SEQUENCE [LARGE SCALE GENOMIC DNA]</scope>
    <source>
        <strain evidence="2 3">HX-22-17</strain>
    </source>
</reference>
<gene>
    <name evidence="2" type="ORF">F5984_08605</name>
</gene>
<name>A0A7J5U3H0_9BACT</name>
<evidence type="ECO:0000256" key="1">
    <source>
        <dbReference type="SAM" id="SignalP"/>
    </source>
</evidence>
<sequence>MKKYLLLFLFPLVSPAALAQYRPWKYWQDTPGAWSVAIQAGATRYAGDMSEEKDVLRRPRLGAEASASALYRFADRLSARADGRLYFLQGRQEGTRVWYNNLSFVCLNPEISAGIQADLFPPDPRERPFNPYLYAGLGLTYLNTMTGYLGKLVSLPPLRTEGVSYSRIPPVLKLQIGYPVRVWLRYRLALEFGYTVVFSDYLDDVSTVYPDFSALAPMGQALSDRRVSIGLPPNEPGNQRGNSIKRDGYFSLSLRLTRLMKTEADSRYKRVIGW</sequence>
<dbReference type="RefSeq" id="WP_152123819.1">
    <property type="nucleotide sequence ID" value="NZ_WELI01000002.1"/>
</dbReference>
<organism evidence="2 3">
    <name type="scientific">Rudanella paleaurantiibacter</name>
    <dbReference type="NCBI Taxonomy" id="2614655"/>
    <lineage>
        <taxon>Bacteria</taxon>
        <taxon>Pseudomonadati</taxon>
        <taxon>Bacteroidota</taxon>
        <taxon>Cytophagia</taxon>
        <taxon>Cytophagales</taxon>
        <taxon>Cytophagaceae</taxon>
        <taxon>Rudanella</taxon>
    </lineage>
</organism>
<dbReference type="Proteomes" id="UP000488299">
    <property type="component" value="Unassembled WGS sequence"/>
</dbReference>
<protein>
    <recommendedName>
        <fullName evidence="4">Outer membrane beta-barrel protein</fullName>
    </recommendedName>
</protein>
<comment type="caution">
    <text evidence="2">The sequence shown here is derived from an EMBL/GenBank/DDBJ whole genome shotgun (WGS) entry which is preliminary data.</text>
</comment>
<accession>A0A7J5U3H0</accession>
<evidence type="ECO:0000313" key="2">
    <source>
        <dbReference type="EMBL" id="KAB7732250.1"/>
    </source>
</evidence>
<keyword evidence="1" id="KW-0732">Signal</keyword>
<proteinExistence type="predicted"/>
<evidence type="ECO:0000313" key="3">
    <source>
        <dbReference type="Proteomes" id="UP000488299"/>
    </source>
</evidence>
<keyword evidence="3" id="KW-1185">Reference proteome</keyword>
<dbReference type="AlphaFoldDB" id="A0A7J5U3H0"/>
<feature type="signal peptide" evidence="1">
    <location>
        <begin position="1"/>
        <end position="19"/>
    </location>
</feature>